<keyword evidence="3" id="KW-1185">Reference proteome</keyword>
<feature type="signal peptide" evidence="1">
    <location>
        <begin position="1"/>
        <end position="18"/>
    </location>
</feature>
<dbReference type="Gene3D" id="3.20.20.100">
    <property type="entry name" value="NADP-dependent oxidoreductase domain"/>
    <property type="match status" value="1"/>
</dbReference>
<evidence type="ECO:0008006" key="4">
    <source>
        <dbReference type="Google" id="ProtNLM"/>
    </source>
</evidence>
<protein>
    <recommendedName>
        <fullName evidence="4">NADP-dependent oxidoreductase domain-containing protein</fullName>
    </recommendedName>
</protein>
<gene>
    <name evidence="2" type="ORF">PCOR1329_LOCUS65997</name>
</gene>
<dbReference type="InterPro" id="IPR036812">
    <property type="entry name" value="NAD(P)_OxRdtase_dom_sf"/>
</dbReference>
<proteinExistence type="predicted"/>
<feature type="chain" id="PRO_5045123447" description="NADP-dependent oxidoreductase domain-containing protein" evidence="1">
    <location>
        <begin position="19"/>
        <end position="246"/>
    </location>
</feature>
<dbReference type="EMBL" id="CAUYUJ010018482">
    <property type="protein sequence ID" value="CAK0883915.1"/>
    <property type="molecule type" value="Genomic_DNA"/>
</dbReference>
<comment type="caution">
    <text evidence="2">The sequence shown here is derived from an EMBL/GenBank/DDBJ whole genome shotgun (WGS) entry which is preliminary data.</text>
</comment>
<name>A0ABN9WC79_9DINO</name>
<accession>A0ABN9WC79</accession>
<sequence length="246" mass="26781">MASRGKILFLVWCAGCWARPAVCFPADYFVDAAMDFGKGERHPFFQSNTDRGSKFASTAGNYYFELIARQPLHQRLVANIFQLRFAFLALGALPAEEVAPTRQRIAESHARALAGQQGQDAVLQEGSTQKLLDAARGREVQVDTSAVPRTRLAPDVGMPSAGLGFGGVCDRGPVGKTDYDLCDRKYVDKFEGPSNFLSKAVDTGVRLLDSAWLYGSDPVIGRMLAASALPRRGVCGFFCDDEGYAR</sequence>
<reference evidence="2" key="1">
    <citation type="submission" date="2023-10" db="EMBL/GenBank/DDBJ databases">
        <authorList>
            <person name="Chen Y."/>
            <person name="Shah S."/>
            <person name="Dougan E. K."/>
            <person name="Thang M."/>
            <person name="Chan C."/>
        </authorList>
    </citation>
    <scope>NUCLEOTIDE SEQUENCE [LARGE SCALE GENOMIC DNA]</scope>
</reference>
<evidence type="ECO:0000256" key="1">
    <source>
        <dbReference type="SAM" id="SignalP"/>
    </source>
</evidence>
<dbReference type="Proteomes" id="UP001189429">
    <property type="component" value="Unassembled WGS sequence"/>
</dbReference>
<evidence type="ECO:0000313" key="2">
    <source>
        <dbReference type="EMBL" id="CAK0883915.1"/>
    </source>
</evidence>
<evidence type="ECO:0000313" key="3">
    <source>
        <dbReference type="Proteomes" id="UP001189429"/>
    </source>
</evidence>
<organism evidence="2 3">
    <name type="scientific">Prorocentrum cordatum</name>
    <dbReference type="NCBI Taxonomy" id="2364126"/>
    <lineage>
        <taxon>Eukaryota</taxon>
        <taxon>Sar</taxon>
        <taxon>Alveolata</taxon>
        <taxon>Dinophyceae</taxon>
        <taxon>Prorocentrales</taxon>
        <taxon>Prorocentraceae</taxon>
        <taxon>Prorocentrum</taxon>
    </lineage>
</organism>
<dbReference type="SUPFAM" id="SSF51430">
    <property type="entry name" value="NAD(P)-linked oxidoreductase"/>
    <property type="match status" value="1"/>
</dbReference>
<keyword evidence="1" id="KW-0732">Signal</keyword>